<dbReference type="Proteomes" id="UP000580517">
    <property type="component" value="Unassembled WGS sequence"/>
</dbReference>
<dbReference type="RefSeq" id="WP_129969742.1">
    <property type="nucleotide sequence ID" value="NZ_JACCEW010000004.1"/>
</dbReference>
<dbReference type="EMBL" id="JACCEW010000004">
    <property type="protein sequence ID" value="NYT37773.1"/>
    <property type="molecule type" value="Genomic_DNA"/>
</dbReference>
<reference evidence="1 2" key="1">
    <citation type="submission" date="2020-07" db="EMBL/GenBank/DDBJ databases">
        <title>Taxonomic revisions and descriptions of new bacterial species based on genomic comparisons in the high-G+C-content subgroup of the family Alcaligenaceae.</title>
        <authorList>
            <person name="Szabo A."/>
            <person name="Felfoldi T."/>
        </authorList>
    </citation>
    <scope>NUCLEOTIDE SEQUENCE [LARGE SCALE GENOMIC DNA]</scope>
    <source>
        <strain evidence="1 2">DSM 25264</strain>
    </source>
</reference>
<dbReference type="AlphaFoldDB" id="A0A853FCG7"/>
<dbReference type="Gene3D" id="1.25.40.10">
    <property type="entry name" value="Tetratricopeptide repeat domain"/>
    <property type="match status" value="1"/>
</dbReference>
<comment type="caution">
    <text evidence="1">The sequence shown here is derived from an EMBL/GenBank/DDBJ whole genome shotgun (WGS) entry which is preliminary data.</text>
</comment>
<dbReference type="SUPFAM" id="SSF48452">
    <property type="entry name" value="TPR-like"/>
    <property type="match status" value="1"/>
</dbReference>
<sequence>MQNANNVVTFWRDAGPEKWFEKDTAFDARFRADFLDLHMAAARRELEDWLESPEGALALMILLDQFPRNAFRGTGHMYATDPLARRYARILLDADLDGQLPLELRVFCYLPLSHSENMEDQHRALALNQRIGDPWLHHAREHLRIIELFGRFPHRNAILGRDTTPQEQAFLDDGGFAG</sequence>
<proteinExistence type="predicted"/>
<dbReference type="Pfam" id="PF06041">
    <property type="entry name" value="DUF924"/>
    <property type="match status" value="1"/>
</dbReference>
<dbReference type="OrthoDB" id="7593450at2"/>
<accession>A0A853FCG7</accession>
<evidence type="ECO:0000313" key="1">
    <source>
        <dbReference type="EMBL" id="NYT37773.1"/>
    </source>
</evidence>
<name>A0A853FCG7_9BURK</name>
<evidence type="ECO:0000313" key="2">
    <source>
        <dbReference type="Proteomes" id="UP000580517"/>
    </source>
</evidence>
<organism evidence="1 2">
    <name type="scientific">Allopusillimonas soli</name>
    <dbReference type="NCBI Taxonomy" id="659016"/>
    <lineage>
        <taxon>Bacteria</taxon>
        <taxon>Pseudomonadati</taxon>
        <taxon>Pseudomonadota</taxon>
        <taxon>Betaproteobacteria</taxon>
        <taxon>Burkholderiales</taxon>
        <taxon>Alcaligenaceae</taxon>
        <taxon>Allopusillimonas</taxon>
    </lineage>
</organism>
<keyword evidence="2" id="KW-1185">Reference proteome</keyword>
<dbReference type="InterPro" id="IPR010323">
    <property type="entry name" value="DUF924"/>
</dbReference>
<gene>
    <name evidence="1" type="ORF">H0A68_12880</name>
</gene>
<dbReference type="InterPro" id="IPR011990">
    <property type="entry name" value="TPR-like_helical_dom_sf"/>
</dbReference>
<dbReference type="Gene3D" id="1.20.58.320">
    <property type="entry name" value="TPR-like"/>
    <property type="match status" value="1"/>
</dbReference>
<protein>
    <submittedName>
        <fullName evidence="1">DUF924 family protein</fullName>
    </submittedName>
</protein>